<evidence type="ECO:0000256" key="5">
    <source>
        <dbReference type="ARBA" id="ARBA00023242"/>
    </source>
</evidence>
<dbReference type="Pfam" id="PF10539">
    <property type="entry name" value="Dev_Cell_Death"/>
    <property type="match status" value="1"/>
</dbReference>
<dbReference type="InterPro" id="IPR011011">
    <property type="entry name" value="Znf_FYVE_PHD"/>
</dbReference>
<evidence type="ECO:0008006" key="13">
    <source>
        <dbReference type="Google" id="ProtNLM"/>
    </source>
</evidence>
<evidence type="ECO:0000256" key="1">
    <source>
        <dbReference type="ARBA" id="ARBA00004123"/>
    </source>
</evidence>
<dbReference type="Proteomes" id="UP000316621">
    <property type="component" value="Chromosome 4"/>
</dbReference>
<dbReference type="SUPFAM" id="SSF57903">
    <property type="entry name" value="FYVE/PHD zinc finger"/>
    <property type="match status" value="2"/>
</dbReference>
<feature type="domain" description="DCD" evidence="10">
    <location>
        <begin position="1148"/>
        <end position="1275"/>
    </location>
</feature>
<dbReference type="PROSITE" id="PS50016">
    <property type="entry name" value="ZF_PHD_2"/>
    <property type="match status" value="1"/>
</dbReference>
<name>A0A4Y7JEN4_PAPSO</name>
<feature type="compositionally biased region" description="Polar residues" evidence="7">
    <location>
        <begin position="1327"/>
        <end position="1339"/>
    </location>
</feature>
<dbReference type="EMBL" id="CM010718">
    <property type="protein sequence ID" value="RZC59604.1"/>
    <property type="molecule type" value="Genomic_DNA"/>
</dbReference>
<reference evidence="11 12" key="1">
    <citation type="journal article" date="2018" name="Science">
        <title>The opium poppy genome and morphinan production.</title>
        <authorList>
            <person name="Guo L."/>
            <person name="Winzer T."/>
            <person name="Yang X."/>
            <person name="Li Y."/>
            <person name="Ning Z."/>
            <person name="He Z."/>
            <person name="Teodor R."/>
            <person name="Lu Y."/>
            <person name="Bowser T.A."/>
            <person name="Graham I.A."/>
            <person name="Ye K."/>
        </authorList>
    </citation>
    <scope>NUCLEOTIDE SEQUENCE [LARGE SCALE GENOMIC DNA]</scope>
    <source>
        <strain evidence="12">cv. HN1</strain>
        <tissue evidence="11">Leaves</tissue>
    </source>
</reference>
<evidence type="ECO:0000256" key="2">
    <source>
        <dbReference type="ARBA" id="ARBA00022723"/>
    </source>
</evidence>
<feature type="region of interest" description="Disordered" evidence="7">
    <location>
        <begin position="1"/>
        <end position="22"/>
    </location>
</feature>
<dbReference type="SMART" id="SM00184">
    <property type="entry name" value="RING"/>
    <property type="match status" value="2"/>
</dbReference>
<feature type="region of interest" description="Disordered" evidence="7">
    <location>
        <begin position="1284"/>
        <end position="1321"/>
    </location>
</feature>
<dbReference type="Pfam" id="PF16135">
    <property type="entry name" value="TDBD"/>
    <property type="match status" value="1"/>
</dbReference>
<dbReference type="CDD" id="cd04301">
    <property type="entry name" value="NAT_SF"/>
    <property type="match status" value="1"/>
</dbReference>
<dbReference type="InterPro" id="IPR056511">
    <property type="entry name" value="IDM1_C"/>
</dbReference>
<dbReference type="OMA" id="DEATENW"/>
<dbReference type="InterPro" id="IPR001965">
    <property type="entry name" value="Znf_PHD"/>
</dbReference>
<dbReference type="InterPro" id="IPR000182">
    <property type="entry name" value="GNAT_dom"/>
</dbReference>
<dbReference type="PROSITE" id="PS51222">
    <property type="entry name" value="DCD"/>
    <property type="match status" value="1"/>
</dbReference>
<dbReference type="Gene3D" id="3.40.630.30">
    <property type="match status" value="1"/>
</dbReference>
<dbReference type="InterPro" id="IPR059153">
    <property type="entry name" value="NSD_PHD-1st"/>
</dbReference>
<keyword evidence="2" id="KW-0479">Metal-binding</keyword>
<dbReference type="InterPro" id="IPR054292">
    <property type="entry name" value="DUF7028"/>
</dbReference>
<evidence type="ECO:0000256" key="7">
    <source>
        <dbReference type="SAM" id="MobiDB-lite"/>
    </source>
</evidence>
<keyword evidence="4" id="KW-0862">Zinc</keyword>
<dbReference type="Pfam" id="PF23011">
    <property type="entry name" value="PHD-1st_NSD"/>
    <property type="match status" value="1"/>
</dbReference>
<protein>
    <recommendedName>
        <fullName evidence="13">PHD-type domain-containing protein</fullName>
    </recommendedName>
</protein>
<dbReference type="SUPFAM" id="SSF55729">
    <property type="entry name" value="Acyl-CoA N-acyltransferases (Nat)"/>
    <property type="match status" value="1"/>
</dbReference>
<dbReference type="InterPro" id="IPR032308">
    <property type="entry name" value="TDBD"/>
</dbReference>
<evidence type="ECO:0000313" key="11">
    <source>
        <dbReference type="EMBL" id="RZC59604.1"/>
    </source>
</evidence>
<evidence type="ECO:0000259" key="10">
    <source>
        <dbReference type="PROSITE" id="PS51222"/>
    </source>
</evidence>
<evidence type="ECO:0000259" key="9">
    <source>
        <dbReference type="PROSITE" id="PS51186"/>
    </source>
</evidence>
<proteinExistence type="predicted"/>
<dbReference type="PROSITE" id="PS51186">
    <property type="entry name" value="GNAT"/>
    <property type="match status" value="1"/>
</dbReference>
<evidence type="ECO:0000256" key="3">
    <source>
        <dbReference type="ARBA" id="ARBA00022771"/>
    </source>
</evidence>
<dbReference type="InterPro" id="IPR019787">
    <property type="entry name" value="Znf_PHD-finger"/>
</dbReference>
<evidence type="ECO:0000313" key="12">
    <source>
        <dbReference type="Proteomes" id="UP000316621"/>
    </source>
</evidence>
<dbReference type="InterPro" id="IPR013989">
    <property type="entry name" value="Dev_and_cell_death_domain"/>
</dbReference>
<dbReference type="GO" id="GO:0008270">
    <property type="term" value="F:zinc ion binding"/>
    <property type="evidence" value="ECO:0007669"/>
    <property type="project" value="UniProtKB-KW"/>
</dbReference>
<dbReference type="CDD" id="cd15489">
    <property type="entry name" value="PHD_SF"/>
    <property type="match status" value="1"/>
</dbReference>
<dbReference type="SMART" id="SM00767">
    <property type="entry name" value="DCD"/>
    <property type="match status" value="1"/>
</dbReference>
<keyword evidence="5" id="KW-0539">Nucleus</keyword>
<organism evidence="11 12">
    <name type="scientific">Papaver somniferum</name>
    <name type="common">Opium poppy</name>
    <dbReference type="NCBI Taxonomy" id="3469"/>
    <lineage>
        <taxon>Eukaryota</taxon>
        <taxon>Viridiplantae</taxon>
        <taxon>Streptophyta</taxon>
        <taxon>Embryophyta</taxon>
        <taxon>Tracheophyta</taxon>
        <taxon>Spermatophyta</taxon>
        <taxon>Magnoliopsida</taxon>
        <taxon>Ranunculales</taxon>
        <taxon>Papaveraceae</taxon>
        <taxon>Papaveroideae</taxon>
        <taxon>Papaver</taxon>
    </lineage>
</organism>
<keyword evidence="12" id="KW-1185">Reference proteome</keyword>
<dbReference type="STRING" id="3469.A0A4Y7JEN4"/>
<dbReference type="Pfam" id="PF23209">
    <property type="entry name" value="IDM1_C"/>
    <property type="match status" value="1"/>
</dbReference>
<dbReference type="InterPro" id="IPR042163">
    <property type="entry name" value="PHF12"/>
</dbReference>
<dbReference type="GO" id="GO:0005634">
    <property type="term" value="C:nucleus"/>
    <property type="evidence" value="ECO:0007669"/>
    <property type="project" value="UniProtKB-SubCell"/>
</dbReference>
<dbReference type="GO" id="GO:0006357">
    <property type="term" value="P:regulation of transcription by RNA polymerase II"/>
    <property type="evidence" value="ECO:0007669"/>
    <property type="project" value="TreeGrafter"/>
</dbReference>
<dbReference type="Gene3D" id="3.30.40.10">
    <property type="entry name" value="Zinc/RING finger domain, C3HC4 (zinc finger)"/>
    <property type="match status" value="2"/>
</dbReference>
<dbReference type="InterPro" id="IPR016181">
    <property type="entry name" value="Acyl_CoA_acyltransferase"/>
</dbReference>
<feature type="domain" description="PHD-type" evidence="8">
    <location>
        <begin position="705"/>
        <end position="750"/>
    </location>
</feature>
<dbReference type="PANTHER" id="PTHR46309">
    <property type="entry name" value="PHD FINGER PROTEIN 12"/>
    <property type="match status" value="1"/>
</dbReference>
<evidence type="ECO:0000256" key="4">
    <source>
        <dbReference type="ARBA" id="ARBA00022833"/>
    </source>
</evidence>
<evidence type="ECO:0000256" key="6">
    <source>
        <dbReference type="PROSITE-ProRule" id="PRU00146"/>
    </source>
</evidence>
<dbReference type="Gramene" id="RZC59604">
    <property type="protein sequence ID" value="RZC59604"/>
    <property type="gene ID" value="C5167_006905"/>
</dbReference>
<dbReference type="Pfam" id="PF22970">
    <property type="entry name" value="DUF7028"/>
    <property type="match status" value="2"/>
</dbReference>
<accession>A0A4Y7JEN4</accession>
<dbReference type="InterPro" id="IPR014002">
    <property type="entry name" value="Agenet_dom_plant"/>
</dbReference>
<evidence type="ECO:0000259" key="8">
    <source>
        <dbReference type="PROSITE" id="PS50016"/>
    </source>
</evidence>
<keyword evidence="3 6" id="KW-0863">Zinc-finger</keyword>
<dbReference type="GO" id="GO:0016747">
    <property type="term" value="F:acyltransferase activity, transferring groups other than amino-acyl groups"/>
    <property type="evidence" value="ECO:0007669"/>
    <property type="project" value="InterPro"/>
</dbReference>
<dbReference type="SMART" id="SM00249">
    <property type="entry name" value="PHD"/>
    <property type="match status" value="2"/>
</dbReference>
<dbReference type="InterPro" id="IPR001841">
    <property type="entry name" value="Znf_RING"/>
</dbReference>
<dbReference type="GO" id="GO:0003714">
    <property type="term" value="F:transcription corepressor activity"/>
    <property type="evidence" value="ECO:0007669"/>
    <property type="project" value="InterPro"/>
</dbReference>
<comment type="subcellular location">
    <subcellularLocation>
        <location evidence="1">Nucleus</location>
    </subcellularLocation>
</comment>
<feature type="domain" description="N-acetyltransferase" evidence="9">
    <location>
        <begin position="864"/>
        <end position="1009"/>
    </location>
</feature>
<sequence>MDEISHSKKRKNTEATTSNRIGAKVEVRRSGVEQGLAAGSWHCATVIACSPLSCTVKYDHHLLDGMTDMINLDHSYNHGCLIRPIPPCTVQFSLHYGLCVDALVNKAWREGVVFDYEGGVSERLVFFPDIGDAQMMKIDELRVTQDWYEVSESWKVRGNWILLDLIEEYEMEFPNVVSVRQIWYDLKQKEAFRNKEWICNDKSMWVDLLWECILQNLDTCVEYALNVLVGDPVEEPIQKPRRSSRMKNCMDVSEDREEGNQFAKSLCVDPAENLSEAEDDEEYYPISFKRRRRRKIKASVAENLSEAEDDEEYYPISFQRRKRKIKASMWTPFTEAKFCPEALANYLKAGEKHSQLEARMHLCYIGWKIEYKREKRGQVIFRYVPPKGGVLYSLRVACQVMTSKLQQVPLSRTRRNDCRPSMVSEPLHSETYESHVTPTTHSKLDVIPEYWPKPLRDYLVAYRAKKKNVECLRRKAKEHLSGVGWTLSPGYVSPKTKEVRYVSPSKNAYRSLLTACLVHCKEEDEYYKNLEVSNIREKRCRKQRKRQKSSSFLHSGSKICGKLKKKKATECKTCVPHSSKRARQVVVPSSADRIPRTVLSWLIEHNVVMPREKVRYLSVKDGSIIGEGEINCNGIKCNCCEDVFGLSNFGRHAGSYYTQPSARIFLQDGRSLLDCQKQLLKNQLDDIEVEPCQRFKRDPVDRMNDDICSICQYGGELVLCDRCPSAFHLNCLGIKDLPDGNWFCPSCQCGICGQSEIAGDSEQHPEKEIIRCDQCNHEFHAGCVTKRGLGMLEFEPSSSWFCGIRCEKLSASLHKLLGKSVAVGVDSLSWTILQPRRDACHPFAPSDAEADMELQSKLNVALGVMHECFEPITEPYTKRDLVKDILFNNTSELNRLNFSGFYTVLLEREDELISVATVRIHDVKVAEVPLVGTRVQYRRQGMCRILLDVLENKLRELEVERLILPAVPQVLQSWTTSFGFSKMSESERLEFLRYTFLDFQDTTMCQKILRMSPAAEATMRPRRNPPKHIIKYKQRKENTETSGSIIIPALIQAGEAEWSQHAEQQQVEADVDDVSDSVVTALPLQMTTTLQDETEQNWHSSEPSIFQECLSKDSYGERQDYQCSHERTLPKILCAAPALPVPDSTSTATTNETGTTTVEGDKTRVLQILRFGLPAGKLAVVQNIKPGAKLFLFDVNLKLLYGVYKATSRGGLGLEPAAFGGRFPAQVRFSILKESLPLPESGFRHAIEENYHGWVKKLFALFRLLGGSPVPVLGAPPLHIPPVNIYQNQQPPRLPPPKDPSASMPHHRGHHTPPPVSGHIMSIDQITNTNPSFSAGAHSTHSRENPCTRVASNVASQEAYVGEVYDASSQAYVPAVPHGIAPCYAPPPAVSYDPSSQVYVPGGSALGPAYWAPVAREDPNQVCIDPHQNPDIGMTNVKGLSSHYSCPYQVQVQHNEFGCYSVAAPLT</sequence>
<gene>
    <name evidence="11" type="ORF">C5167_006905</name>
</gene>
<feature type="region of interest" description="Disordered" evidence="7">
    <location>
        <begin position="1327"/>
        <end position="1346"/>
    </location>
</feature>
<dbReference type="PANTHER" id="PTHR46309:SF12">
    <property type="entry name" value="GB|AAC80581.1"/>
    <property type="match status" value="1"/>
</dbReference>
<dbReference type="InterPro" id="IPR013083">
    <property type="entry name" value="Znf_RING/FYVE/PHD"/>
</dbReference>
<dbReference type="SMART" id="SM00743">
    <property type="entry name" value="Agenet"/>
    <property type="match status" value="1"/>
</dbReference>